<dbReference type="SMART" id="SM00849">
    <property type="entry name" value="Lactamase_B"/>
    <property type="match status" value="1"/>
</dbReference>
<dbReference type="PANTHER" id="PTHR42978:SF5">
    <property type="entry name" value="METALLO-BETA-LACTAMASE DOMAIN-CONTAINING PROTEIN"/>
    <property type="match status" value="1"/>
</dbReference>
<dbReference type="SUPFAM" id="SSF56281">
    <property type="entry name" value="Metallo-hydrolase/oxidoreductase"/>
    <property type="match status" value="1"/>
</dbReference>
<evidence type="ECO:0000313" key="6">
    <source>
        <dbReference type="EMBL" id="PON24568.1"/>
    </source>
</evidence>
<dbReference type="AlphaFoldDB" id="A0A2P4ZJW0"/>
<dbReference type="RefSeq" id="XP_018665049.2">
    <property type="nucleotide sequence ID" value="XM_018801734.2"/>
</dbReference>
<accession>A0A2P4ZJW0</accession>
<organism evidence="6 7">
    <name type="scientific">Trichoderma gamsii</name>
    <dbReference type="NCBI Taxonomy" id="398673"/>
    <lineage>
        <taxon>Eukaryota</taxon>
        <taxon>Fungi</taxon>
        <taxon>Dikarya</taxon>
        <taxon>Ascomycota</taxon>
        <taxon>Pezizomycotina</taxon>
        <taxon>Sordariomycetes</taxon>
        <taxon>Hypocreomycetidae</taxon>
        <taxon>Hypocreales</taxon>
        <taxon>Hypocreaceae</taxon>
        <taxon>Trichoderma</taxon>
    </lineage>
</organism>
<dbReference type="PANTHER" id="PTHR42978">
    <property type="entry name" value="QUORUM-QUENCHING LACTONASE YTNP-RELATED-RELATED"/>
    <property type="match status" value="1"/>
</dbReference>
<keyword evidence="2" id="KW-0479">Metal-binding</keyword>
<dbReference type="InterPro" id="IPR036866">
    <property type="entry name" value="RibonucZ/Hydroxyglut_hydro"/>
</dbReference>
<dbReference type="Pfam" id="PF00753">
    <property type="entry name" value="Lactamase_B"/>
    <property type="match status" value="1"/>
</dbReference>
<dbReference type="EMBL" id="JPDN02000022">
    <property type="protein sequence ID" value="PON24568.1"/>
    <property type="molecule type" value="Genomic_DNA"/>
</dbReference>
<dbReference type="Proteomes" id="UP000054821">
    <property type="component" value="Unassembled WGS sequence"/>
</dbReference>
<keyword evidence="7" id="KW-1185">Reference proteome</keyword>
<evidence type="ECO:0000256" key="3">
    <source>
        <dbReference type="ARBA" id="ARBA00022801"/>
    </source>
</evidence>
<evidence type="ECO:0000313" key="7">
    <source>
        <dbReference type="Proteomes" id="UP000054821"/>
    </source>
</evidence>
<comment type="similarity">
    <text evidence="1">Belongs to the metallo-beta-lactamase superfamily.</text>
</comment>
<reference evidence="6 7" key="1">
    <citation type="journal article" date="2016" name="Genome Announc.">
        <title>Draft Whole-Genome Sequence of Trichoderma gamsii T6085, a Promising Biocontrol Agent of Fusarium Head Blight on Wheat.</title>
        <authorList>
            <person name="Baroncelli R."/>
            <person name="Zapparata A."/>
            <person name="Piaggeschi G."/>
            <person name="Sarrocco S."/>
            <person name="Vannacci G."/>
        </authorList>
    </citation>
    <scope>NUCLEOTIDE SEQUENCE [LARGE SCALE GENOMIC DNA]</scope>
    <source>
        <strain evidence="6 7">T6085</strain>
    </source>
</reference>
<dbReference type="GO" id="GO:0046872">
    <property type="term" value="F:metal ion binding"/>
    <property type="evidence" value="ECO:0007669"/>
    <property type="project" value="UniProtKB-KW"/>
</dbReference>
<keyword evidence="3" id="KW-0378">Hydrolase</keyword>
<comment type="caution">
    <text evidence="6">The sequence shown here is derived from an EMBL/GenBank/DDBJ whole genome shotgun (WGS) entry which is preliminary data.</text>
</comment>
<evidence type="ECO:0000256" key="2">
    <source>
        <dbReference type="ARBA" id="ARBA00022723"/>
    </source>
</evidence>
<dbReference type="CDD" id="cd07730">
    <property type="entry name" value="metallo-hydrolase-like_MBL-fold"/>
    <property type="match status" value="1"/>
</dbReference>
<keyword evidence="4" id="KW-0862">Zinc</keyword>
<feature type="domain" description="Metallo-beta-lactamase" evidence="5">
    <location>
        <begin position="52"/>
        <end position="264"/>
    </location>
</feature>
<gene>
    <name evidence="6" type="ORF">TGAM01_v206498</name>
</gene>
<protein>
    <recommendedName>
        <fullName evidence="5">Metallo-beta-lactamase domain-containing protein</fullName>
    </recommendedName>
</protein>
<dbReference type="STRING" id="398673.A0A2P4ZJW0"/>
<proteinExistence type="inferred from homology"/>
<dbReference type="GO" id="GO:0016787">
    <property type="term" value="F:hydrolase activity"/>
    <property type="evidence" value="ECO:0007669"/>
    <property type="project" value="UniProtKB-KW"/>
</dbReference>
<evidence type="ECO:0000259" key="5">
    <source>
        <dbReference type="SMART" id="SM00849"/>
    </source>
</evidence>
<evidence type="ECO:0000256" key="1">
    <source>
        <dbReference type="ARBA" id="ARBA00007749"/>
    </source>
</evidence>
<dbReference type="Gene3D" id="3.60.15.10">
    <property type="entry name" value="Ribonuclease Z/Hydroxyacylglutathione hydrolase-like"/>
    <property type="match status" value="1"/>
</dbReference>
<name>A0A2P4ZJW0_9HYPO</name>
<dbReference type="InterPro" id="IPR001279">
    <property type="entry name" value="Metallo-B-lactamas"/>
</dbReference>
<sequence>MAETHESVSSLGIPPSQYVVDVSVIDSTTHVEVPLGFFIRNPLTGHDTLNCPSYVFLIESHQGKRVLFDLGLRKDTVSFPPVIRSGMANLIMKTEKDVATILKDDGRLALADINSIIWSHWHADHTGDPSTFPPTTELVVGPGFKNKLLPGYPADPNGLILESDHAGRLLREIDFRTGLKIGQFRAMDFFGDGSFYLLDAPGHAIGHMCALARTTPTTFIFMGGDGCHHCGCLRPANELPIPKEVSPSPFSNPPHSPGSVCPGSLLAEIHPKKSRTEPYYTQLSAAEGRDVPEAEATILKMIAFDESQDVFVIIAHDNTLLDVIDFFPETVNAWKQKGWKGTSRWRFLTDFKDAAAEADLIKPAGRW</sequence>
<dbReference type="GeneID" id="29981817"/>
<evidence type="ECO:0000256" key="4">
    <source>
        <dbReference type="ARBA" id="ARBA00022833"/>
    </source>
</evidence>
<dbReference type="InterPro" id="IPR051013">
    <property type="entry name" value="MBL_superfamily_lactonases"/>
</dbReference>